<protein>
    <submittedName>
        <fullName evidence="2">Flavodoxin domain-containing protein</fullName>
    </submittedName>
</protein>
<dbReference type="SUPFAM" id="SSF52218">
    <property type="entry name" value="Flavoproteins"/>
    <property type="match status" value="1"/>
</dbReference>
<dbReference type="PROSITE" id="PS50902">
    <property type="entry name" value="FLAVODOXIN_LIKE"/>
    <property type="match status" value="1"/>
</dbReference>
<accession>A0ABY7JZG4</accession>
<evidence type="ECO:0000313" key="2">
    <source>
        <dbReference type="EMBL" id="WAX57663.1"/>
    </source>
</evidence>
<dbReference type="RefSeq" id="WP_269444210.1">
    <property type="nucleotide sequence ID" value="NZ_CP097463.1"/>
</dbReference>
<evidence type="ECO:0000313" key="3">
    <source>
        <dbReference type="Proteomes" id="UP001164693"/>
    </source>
</evidence>
<dbReference type="InterPro" id="IPR001226">
    <property type="entry name" value="Flavodoxin_CS"/>
</dbReference>
<reference evidence="2" key="1">
    <citation type="submission" date="2022-05" db="EMBL/GenBank/DDBJ databases">
        <title>Jatrophihabitans sp. SB3-54 whole genome sequence.</title>
        <authorList>
            <person name="Suh M.K."/>
            <person name="Eom M.K."/>
            <person name="Kim J.S."/>
            <person name="Kim H.S."/>
            <person name="Do H.E."/>
            <person name="Shin Y.K."/>
            <person name="Lee J.-S."/>
        </authorList>
    </citation>
    <scope>NUCLEOTIDE SEQUENCE</scope>
    <source>
        <strain evidence="2">SB3-54</strain>
    </source>
</reference>
<gene>
    <name evidence="2" type="ORF">M6B22_02575</name>
</gene>
<sequence length="179" mass="18531">MRAIVIYESMYGNTRQIAESIAEGLSAAADTAVVPVSKLAPDTVAGADLIVVGGPTHMLGLSGPGSRRMAVSAGRKAGSGLTVEDGADGPGLREWLTTTRGRGAAAAFDTKLHARLSGRASVRIGRRLRRSGYDLIARPRSFYVSKTNTLEPGEQERARSWGSGLLGAVTAGTGAVGDH</sequence>
<organism evidence="2 3">
    <name type="scientific">Jatrophihabitans cynanchi</name>
    <dbReference type="NCBI Taxonomy" id="2944128"/>
    <lineage>
        <taxon>Bacteria</taxon>
        <taxon>Bacillati</taxon>
        <taxon>Actinomycetota</taxon>
        <taxon>Actinomycetes</taxon>
        <taxon>Jatrophihabitantales</taxon>
        <taxon>Jatrophihabitantaceae</taxon>
        <taxon>Jatrophihabitans</taxon>
    </lineage>
</organism>
<feature type="domain" description="Flavodoxin-like" evidence="1">
    <location>
        <begin position="3"/>
        <end position="166"/>
    </location>
</feature>
<dbReference type="PROSITE" id="PS00201">
    <property type="entry name" value="FLAVODOXIN"/>
    <property type="match status" value="1"/>
</dbReference>
<dbReference type="Gene3D" id="3.40.50.360">
    <property type="match status" value="1"/>
</dbReference>
<dbReference type="Proteomes" id="UP001164693">
    <property type="component" value="Chromosome"/>
</dbReference>
<dbReference type="InterPro" id="IPR026816">
    <property type="entry name" value="Flavodoxin_dom"/>
</dbReference>
<dbReference type="InterPro" id="IPR029039">
    <property type="entry name" value="Flavoprotein-like_sf"/>
</dbReference>
<dbReference type="InterPro" id="IPR008254">
    <property type="entry name" value="Flavodoxin/NO_synth"/>
</dbReference>
<dbReference type="Pfam" id="PF12724">
    <property type="entry name" value="Flavodoxin_5"/>
    <property type="match status" value="1"/>
</dbReference>
<evidence type="ECO:0000259" key="1">
    <source>
        <dbReference type="PROSITE" id="PS50902"/>
    </source>
</evidence>
<dbReference type="EMBL" id="CP097463">
    <property type="protein sequence ID" value="WAX57663.1"/>
    <property type="molecule type" value="Genomic_DNA"/>
</dbReference>
<keyword evidence="3" id="KW-1185">Reference proteome</keyword>
<proteinExistence type="predicted"/>
<name>A0ABY7JZG4_9ACTN</name>